<dbReference type="Proteomes" id="UP000305836">
    <property type="component" value="Unassembled WGS sequence"/>
</dbReference>
<sequence length="133" mass="15505">MPRKHPAQVRAESAARLRMTKTNGHTTISRISNLPGLSPHGRLVLARLENTRLQPGQVLEAIQHWERFVRDPAHRLYDPRYTGCGIWECCPPMLEVQAILHIVVRNLPRRDSCRLQADLDRINECWRWRPPYA</sequence>
<keyword evidence="2" id="KW-1185">Reference proteome</keyword>
<protein>
    <submittedName>
        <fullName evidence="1">Uncharacterized protein</fullName>
    </submittedName>
</protein>
<comment type="caution">
    <text evidence="1">The sequence shown here is derived from an EMBL/GenBank/DDBJ whole genome shotgun (WGS) entry which is preliminary data.</text>
</comment>
<name>A0A4U3LR65_9ACTN</name>
<evidence type="ECO:0000313" key="1">
    <source>
        <dbReference type="EMBL" id="TKK78401.1"/>
    </source>
</evidence>
<dbReference type="OrthoDB" id="3480573at2"/>
<organism evidence="1 2">
    <name type="scientific">Kribbella jiaozuonensis</name>
    <dbReference type="NCBI Taxonomy" id="2575441"/>
    <lineage>
        <taxon>Bacteria</taxon>
        <taxon>Bacillati</taxon>
        <taxon>Actinomycetota</taxon>
        <taxon>Actinomycetes</taxon>
        <taxon>Propionibacteriales</taxon>
        <taxon>Kribbellaceae</taxon>
        <taxon>Kribbella</taxon>
    </lineage>
</organism>
<gene>
    <name evidence="1" type="ORF">FDA38_25380</name>
</gene>
<dbReference type="RefSeq" id="WP_137256547.1">
    <property type="nucleotide sequence ID" value="NZ_JBHSPQ010000002.1"/>
</dbReference>
<dbReference type="EMBL" id="SZPZ01000003">
    <property type="protein sequence ID" value="TKK78401.1"/>
    <property type="molecule type" value="Genomic_DNA"/>
</dbReference>
<reference evidence="1 2" key="1">
    <citation type="submission" date="2019-04" db="EMBL/GenBank/DDBJ databases">
        <title>Kribbella sp. NEAU-THZ 27 nov., a novel actinomycete isolated from soil.</title>
        <authorList>
            <person name="Duan L."/>
        </authorList>
    </citation>
    <scope>NUCLEOTIDE SEQUENCE [LARGE SCALE GENOMIC DNA]</scope>
    <source>
        <strain evidence="2">NEAU-THZ27</strain>
    </source>
</reference>
<accession>A0A4U3LR65</accession>
<proteinExistence type="predicted"/>
<evidence type="ECO:0000313" key="2">
    <source>
        <dbReference type="Proteomes" id="UP000305836"/>
    </source>
</evidence>
<dbReference type="AlphaFoldDB" id="A0A4U3LR65"/>